<dbReference type="RefSeq" id="XP_002670113.1">
    <property type="nucleotide sequence ID" value="XM_002670067.1"/>
</dbReference>
<keyword evidence="13" id="KW-0998">Cell outer membrane</keyword>
<sequence>MSVRAIIMKECKMEQTNNVWIGSESILVSAISLSNNSSIQVIGNIQAKFESMNFSDNVEPLSFQQVNDLSIESCIFERNRNALSINNNGKQKLDSERIRIIECTFRDNWSNQGGALYLNEAKLTTANCLFINNKASNGGAIYSERSFITDRFSKFISNQAIGNFEGCLSVKDCGNGGAIYSSNSFFYFSGSNFEYNLAVKGGACYGEVRVFQTSNIGNDATYSGNFIYFPQDNRFLKSCVVSSDGALSGQCGSSHIQQVLWKTSNSKSIYSSTSNTIPKLSLYPGQQITLEIIQIIDEFNNTLTSLQALPVVSSINSKSSIIIMHEKEANNTIMNLSFEWCEGESNFNIQVSLSEFLYNFEIGINVEKCPFDFGYEGLPTSRVCKFKNYSAIAVSTIFGVILLLILLGFGAFLTTQIGKRLFRLHKKDKRESQIAKKIIDKKFVFGEISTPLLTNIQTKSSNNLLIPIEDIEISKRIGEGSHGSVYLAQWNGINVAVKSLKTDDELLEDEFEHEASLLNSLRHPAIVRLFGISISSNTRYMVVEYLENGSLETAIANSKSGRKKLNLKEKIEILSGVSKGMDYLHSLKPLSLIHRDLKCGNVLLDANLKPKICDFGLSKLTSNSGSFSMTMNLGTILYMAPELIGSGQEIGNALDVYSYSIIMYELFFEEKPFFSNSPKIHKFSQSPHQDSLALSVPVMVVRGERPKIPWNNNEELEVWLREFIEPFEKKNSLDHETVCNVCSDYVELMKQCWNSIPSKRPSFREITQYLEKIYSKLK</sequence>
<dbReference type="GO" id="GO:0005576">
    <property type="term" value="C:extracellular region"/>
    <property type="evidence" value="ECO:0007669"/>
    <property type="project" value="UniProtKB-SubCell"/>
</dbReference>
<keyword evidence="7" id="KW-0808">Transferase</keyword>
<dbReference type="EC" id="2.7.11.1" evidence="4"/>
<dbReference type="Gene3D" id="1.10.510.10">
    <property type="entry name" value="Transferase(Phosphotransferase) domain 1"/>
    <property type="match status" value="1"/>
</dbReference>
<evidence type="ECO:0000256" key="9">
    <source>
        <dbReference type="ARBA" id="ARBA00022741"/>
    </source>
</evidence>
<dbReference type="InParanoid" id="D2W0N7"/>
<evidence type="ECO:0000256" key="12">
    <source>
        <dbReference type="ARBA" id="ARBA00023136"/>
    </source>
</evidence>
<evidence type="ECO:0000256" key="5">
    <source>
        <dbReference type="ARBA" id="ARBA00022525"/>
    </source>
</evidence>
<evidence type="ECO:0000256" key="15">
    <source>
        <dbReference type="ARBA" id="ARBA00048679"/>
    </source>
</evidence>
<reference evidence="19 20" key="1">
    <citation type="journal article" date="2010" name="Cell">
        <title>The genome of Naegleria gruberi illuminates early eukaryotic versatility.</title>
        <authorList>
            <person name="Fritz-Laylin L.K."/>
            <person name="Prochnik S.E."/>
            <person name="Ginger M.L."/>
            <person name="Dacks J.B."/>
            <person name="Carpenter M.L."/>
            <person name="Field M.C."/>
            <person name="Kuo A."/>
            <person name="Paredez A."/>
            <person name="Chapman J."/>
            <person name="Pham J."/>
            <person name="Shu S."/>
            <person name="Neupane R."/>
            <person name="Cipriano M."/>
            <person name="Mancuso J."/>
            <person name="Tu H."/>
            <person name="Salamov A."/>
            <person name="Lindquist E."/>
            <person name="Shapiro H."/>
            <person name="Lucas S."/>
            <person name="Grigoriev I.V."/>
            <person name="Cande W.Z."/>
            <person name="Fulton C."/>
            <person name="Rokhsar D.S."/>
            <person name="Dawson S.C."/>
        </authorList>
    </citation>
    <scope>NUCLEOTIDE SEQUENCE [LARGE SCALE GENOMIC DNA]</scope>
    <source>
        <strain evidence="19 20">NEG-M</strain>
    </source>
</reference>
<evidence type="ECO:0000256" key="3">
    <source>
        <dbReference type="ARBA" id="ARBA00004613"/>
    </source>
</evidence>
<evidence type="ECO:0000256" key="1">
    <source>
        <dbReference type="ARBA" id="ARBA00004196"/>
    </source>
</evidence>
<dbReference type="PANTHER" id="PTHR44329:SF288">
    <property type="entry name" value="MITOGEN-ACTIVATED PROTEIN KINASE KINASE KINASE 20"/>
    <property type="match status" value="1"/>
</dbReference>
<dbReference type="PROSITE" id="PS50011">
    <property type="entry name" value="PROTEIN_KINASE_DOM"/>
    <property type="match status" value="1"/>
</dbReference>
<dbReference type="Pfam" id="PF02415">
    <property type="entry name" value="Chlam_PMP"/>
    <property type="match status" value="1"/>
</dbReference>
<dbReference type="PANTHER" id="PTHR44329">
    <property type="entry name" value="SERINE/THREONINE-PROTEIN KINASE TNNI3K-RELATED"/>
    <property type="match status" value="1"/>
</dbReference>
<dbReference type="PROSITE" id="PS00108">
    <property type="entry name" value="PROTEIN_KINASE_ST"/>
    <property type="match status" value="1"/>
</dbReference>
<feature type="transmembrane region" description="Helical" evidence="17">
    <location>
        <begin position="389"/>
        <end position="413"/>
    </location>
</feature>
<dbReference type="STRING" id="5762.D2W0N7"/>
<dbReference type="GO" id="GO:0004674">
    <property type="term" value="F:protein serine/threonine kinase activity"/>
    <property type="evidence" value="ECO:0007669"/>
    <property type="project" value="UniProtKB-KW"/>
</dbReference>
<evidence type="ECO:0000256" key="11">
    <source>
        <dbReference type="ARBA" id="ARBA00022840"/>
    </source>
</evidence>
<dbReference type="SMART" id="SM00220">
    <property type="entry name" value="S_TKc"/>
    <property type="match status" value="1"/>
</dbReference>
<evidence type="ECO:0000313" key="20">
    <source>
        <dbReference type="Proteomes" id="UP000006671"/>
    </source>
</evidence>
<dbReference type="EMBL" id="GG738919">
    <property type="protein sequence ID" value="EFC37369.1"/>
    <property type="molecule type" value="Genomic_DNA"/>
</dbReference>
<evidence type="ECO:0000256" key="7">
    <source>
        <dbReference type="ARBA" id="ARBA00022679"/>
    </source>
</evidence>
<proteinExistence type="predicted"/>
<name>D2W0N7_NAEGR</name>
<dbReference type="InterPro" id="IPR008271">
    <property type="entry name" value="Ser/Thr_kinase_AS"/>
</dbReference>
<dbReference type="InterPro" id="IPR011009">
    <property type="entry name" value="Kinase-like_dom_sf"/>
</dbReference>
<comment type="subcellular location">
    <subcellularLocation>
        <location evidence="1">Cell envelope</location>
    </subcellularLocation>
    <subcellularLocation>
        <location evidence="2">Cell outer membrane</location>
    </subcellularLocation>
    <subcellularLocation>
        <location evidence="3">Secreted</location>
    </subcellularLocation>
</comment>
<dbReference type="KEGG" id="ngr:NAEGRDRAFT_53768"/>
<keyword evidence="5" id="KW-0964">Secreted</keyword>
<evidence type="ECO:0000313" key="19">
    <source>
        <dbReference type="EMBL" id="EFC37369.1"/>
    </source>
</evidence>
<gene>
    <name evidence="19" type="ORF">NAEGRDRAFT_53768</name>
</gene>
<evidence type="ECO:0000256" key="16">
    <source>
        <dbReference type="PROSITE-ProRule" id="PRU10141"/>
    </source>
</evidence>
<dbReference type="VEuPathDB" id="AmoebaDB:NAEGRDRAFT_53768"/>
<dbReference type="SUPFAM" id="SSF56112">
    <property type="entry name" value="Protein kinase-like (PK-like)"/>
    <property type="match status" value="1"/>
</dbReference>
<dbReference type="Pfam" id="PF00069">
    <property type="entry name" value="Pkinase"/>
    <property type="match status" value="1"/>
</dbReference>
<keyword evidence="10" id="KW-0418">Kinase</keyword>
<dbReference type="InterPro" id="IPR011050">
    <property type="entry name" value="Pectin_lyase_fold/virulence"/>
</dbReference>
<evidence type="ECO:0000256" key="2">
    <source>
        <dbReference type="ARBA" id="ARBA00004442"/>
    </source>
</evidence>
<dbReference type="GO" id="GO:0005524">
    <property type="term" value="F:ATP binding"/>
    <property type="evidence" value="ECO:0007669"/>
    <property type="project" value="UniProtKB-UniRule"/>
</dbReference>
<keyword evidence="20" id="KW-1185">Reference proteome</keyword>
<feature type="binding site" evidence="16">
    <location>
        <position position="498"/>
    </location>
    <ligand>
        <name>ATP</name>
        <dbReference type="ChEBI" id="CHEBI:30616"/>
    </ligand>
</feature>
<dbReference type="OMA" id="WIGSESI"/>
<dbReference type="InterPro" id="IPR003368">
    <property type="entry name" value="POMP_repeat"/>
</dbReference>
<dbReference type="AlphaFoldDB" id="D2W0N7"/>
<dbReference type="NCBIfam" id="TIGR01376">
    <property type="entry name" value="POMP_repeat"/>
    <property type="match status" value="1"/>
</dbReference>
<keyword evidence="17" id="KW-0812">Transmembrane</keyword>
<comment type="catalytic activity">
    <reaction evidence="15">
        <text>L-seryl-[protein] + ATP = O-phospho-L-seryl-[protein] + ADP + H(+)</text>
        <dbReference type="Rhea" id="RHEA:17989"/>
        <dbReference type="Rhea" id="RHEA-COMP:9863"/>
        <dbReference type="Rhea" id="RHEA-COMP:11604"/>
        <dbReference type="ChEBI" id="CHEBI:15378"/>
        <dbReference type="ChEBI" id="CHEBI:29999"/>
        <dbReference type="ChEBI" id="CHEBI:30616"/>
        <dbReference type="ChEBI" id="CHEBI:83421"/>
        <dbReference type="ChEBI" id="CHEBI:456216"/>
        <dbReference type="EC" id="2.7.11.1"/>
    </reaction>
</comment>
<dbReference type="GeneID" id="8857307"/>
<accession>D2W0N7</accession>
<protein>
    <recommendedName>
        <fullName evidence="4">non-specific serine/threonine protein kinase</fullName>
        <ecNumber evidence="4">2.7.11.1</ecNumber>
    </recommendedName>
</protein>
<evidence type="ECO:0000256" key="10">
    <source>
        <dbReference type="ARBA" id="ARBA00022777"/>
    </source>
</evidence>
<dbReference type="FunFam" id="1.10.510.10:FF:001023">
    <property type="entry name" value="Os07g0541700 protein"/>
    <property type="match status" value="1"/>
</dbReference>
<dbReference type="OrthoDB" id="1668230at2759"/>
<dbReference type="InterPro" id="IPR000719">
    <property type="entry name" value="Prot_kinase_dom"/>
</dbReference>
<evidence type="ECO:0000259" key="18">
    <source>
        <dbReference type="PROSITE" id="PS50011"/>
    </source>
</evidence>
<keyword evidence="17" id="KW-1133">Transmembrane helix</keyword>
<keyword evidence="8" id="KW-0732">Signal</keyword>
<dbReference type="Gene3D" id="3.30.200.20">
    <property type="entry name" value="Phosphorylase Kinase, domain 1"/>
    <property type="match status" value="1"/>
</dbReference>
<comment type="catalytic activity">
    <reaction evidence="14">
        <text>L-threonyl-[protein] + ATP = O-phospho-L-threonyl-[protein] + ADP + H(+)</text>
        <dbReference type="Rhea" id="RHEA:46608"/>
        <dbReference type="Rhea" id="RHEA-COMP:11060"/>
        <dbReference type="Rhea" id="RHEA-COMP:11605"/>
        <dbReference type="ChEBI" id="CHEBI:15378"/>
        <dbReference type="ChEBI" id="CHEBI:30013"/>
        <dbReference type="ChEBI" id="CHEBI:30616"/>
        <dbReference type="ChEBI" id="CHEBI:61977"/>
        <dbReference type="ChEBI" id="CHEBI:456216"/>
        <dbReference type="EC" id="2.7.11.1"/>
    </reaction>
</comment>
<evidence type="ECO:0000256" key="8">
    <source>
        <dbReference type="ARBA" id="ARBA00022729"/>
    </source>
</evidence>
<organism evidence="20">
    <name type="scientific">Naegleria gruberi</name>
    <name type="common">Amoeba</name>
    <dbReference type="NCBI Taxonomy" id="5762"/>
    <lineage>
        <taxon>Eukaryota</taxon>
        <taxon>Discoba</taxon>
        <taxon>Heterolobosea</taxon>
        <taxon>Tetramitia</taxon>
        <taxon>Eutetramitia</taxon>
        <taxon>Vahlkampfiidae</taxon>
        <taxon>Naegleria</taxon>
    </lineage>
</organism>
<keyword evidence="9 16" id="KW-0547">Nucleotide-binding</keyword>
<dbReference type="CDD" id="cd13999">
    <property type="entry name" value="STKc_MAP3K-like"/>
    <property type="match status" value="1"/>
</dbReference>
<feature type="domain" description="Protein kinase" evidence="18">
    <location>
        <begin position="471"/>
        <end position="770"/>
    </location>
</feature>
<keyword evidence="12 17" id="KW-0472">Membrane</keyword>
<evidence type="ECO:0000256" key="13">
    <source>
        <dbReference type="ARBA" id="ARBA00023237"/>
    </source>
</evidence>
<dbReference type="eggNOG" id="KOG0192">
    <property type="taxonomic scope" value="Eukaryota"/>
</dbReference>
<evidence type="ECO:0000256" key="17">
    <source>
        <dbReference type="SAM" id="Phobius"/>
    </source>
</evidence>
<dbReference type="PROSITE" id="PS00107">
    <property type="entry name" value="PROTEIN_KINASE_ATP"/>
    <property type="match status" value="1"/>
</dbReference>
<dbReference type="SUPFAM" id="SSF51126">
    <property type="entry name" value="Pectin lyase-like"/>
    <property type="match status" value="1"/>
</dbReference>
<keyword evidence="6" id="KW-0723">Serine/threonine-protein kinase</keyword>
<dbReference type="InterPro" id="IPR051681">
    <property type="entry name" value="Ser/Thr_Kinases-Pseudokinases"/>
</dbReference>
<keyword evidence="11 16" id="KW-0067">ATP-binding</keyword>
<dbReference type="Proteomes" id="UP000006671">
    <property type="component" value="Unassembled WGS sequence"/>
</dbReference>
<evidence type="ECO:0000256" key="14">
    <source>
        <dbReference type="ARBA" id="ARBA00047899"/>
    </source>
</evidence>
<evidence type="ECO:0000256" key="6">
    <source>
        <dbReference type="ARBA" id="ARBA00022527"/>
    </source>
</evidence>
<evidence type="ECO:0000256" key="4">
    <source>
        <dbReference type="ARBA" id="ARBA00012513"/>
    </source>
</evidence>
<dbReference type="InterPro" id="IPR017441">
    <property type="entry name" value="Protein_kinase_ATP_BS"/>
</dbReference>